<dbReference type="RefSeq" id="XP_005650352.1">
    <property type="nucleotide sequence ID" value="XM_005650295.1"/>
</dbReference>
<feature type="compositionally biased region" description="Basic and acidic residues" evidence="2">
    <location>
        <begin position="1001"/>
        <end position="1011"/>
    </location>
</feature>
<feature type="compositionally biased region" description="Acidic residues" evidence="2">
    <location>
        <begin position="810"/>
        <end position="850"/>
    </location>
</feature>
<name>I0Z589_COCSC</name>
<evidence type="ECO:0000259" key="3">
    <source>
        <dbReference type="PROSITE" id="PS50089"/>
    </source>
</evidence>
<dbReference type="AlphaFoldDB" id="I0Z589"/>
<feature type="region of interest" description="Disordered" evidence="2">
    <location>
        <begin position="997"/>
        <end position="1018"/>
    </location>
</feature>
<organism evidence="4 5">
    <name type="scientific">Coccomyxa subellipsoidea (strain C-169)</name>
    <name type="common">Green microalga</name>
    <dbReference type="NCBI Taxonomy" id="574566"/>
    <lineage>
        <taxon>Eukaryota</taxon>
        <taxon>Viridiplantae</taxon>
        <taxon>Chlorophyta</taxon>
        <taxon>core chlorophytes</taxon>
        <taxon>Trebouxiophyceae</taxon>
        <taxon>Trebouxiophyceae incertae sedis</taxon>
        <taxon>Coccomyxaceae</taxon>
        <taxon>Coccomyxa</taxon>
        <taxon>Coccomyxa subellipsoidea</taxon>
    </lineage>
</organism>
<evidence type="ECO:0000313" key="5">
    <source>
        <dbReference type="Proteomes" id="UP000007264"/>
    </source>
</evidence>
<evidence type="ECO:0000256" key="1">
    <source>
        <dbReference type="PROSITE-ProRule" id="PRU00175"/>
    </source>
</evidence>
<dbReference type="InterPro" id="IPR013083">
    <property type="entry name" value="Znf_RING/FYVE/PHD"/>
</dbReference>
<reference evidence="4 5" key="1">
    <citation type="journal article" date="2012" name="Genome Biol.">
        <title>The genome of the polar eukaryotic microalga coccomyxa subellipsoidea reveals traits of cold adaptation.</title>
        <authorList>
            <person name="Blanc G."/>
            <person name="Agarkova I."/>
            <person name="Grimwood J."/>
            <person name="Kuo A."/>
            <person name="Brueggeman A."/>
            <person name="Dunigan D."/>
            <person name="Gurnon J."/>
            <person name="Ladunga I."/>
            <person name="Lindquist E."/>
            <person name="Lucas S."/>
            <person name="Pangilinan J."/>
            <person name="Proschold T."/>
            <person name="Salamov A."/>
            <person name="Schmutz J."/>
            <person name="Weeks D."/>
            <person name="Yamada T."/>
            <person name="Claverie J.M."/>
            <person name="Grigoriev I."/>
            <person name="Van Etten J."/>
            <person name="Lomsadze A."/>
            <person name="Borodovsky M."/>
        </authorList>
    </citation>
    <scope>NUCLEOTIDE SEQUENCE [LARGE SCALE GENOMIC DNA]</scope>
    <source>
        <strain evidence="4 5">C-169</strain>
    </source>
</reference>
<feature type="domain" description="RING-type" evidence="3">
    <location>
        <begin position="952"/>
        <end position="993"/>
    </location>
</feature>
<dbReference type="SUPFAM" id="SSF57850">
    <property type="entry name" value="RING/U-box"/>
    <property type="match status" value="1"/>
</dbReference>
<dbReference type="PANTHER" id="PTHR47530:SF4">
    <property type="entry name" value="E3 UBIQUITIN LIGASE BIG BROTHER-RELATED"/>
    <property type="match status" value="1"/>
</dbReference>
<dbReference type="FunFam" id="3.30.40.10:FF:000226">
    <property type="entry name" value="E3 ubiquitin ligase BIG BROTHER"/>
    <property type="match status" value="1"/>
</dbReference>
<feature type="region of interest" description="Disordered" evidence="2">
    <location>
        <begin position="642"/>
        <end position="712"/>
    </location>
</feature>
<feature type="region of interest" description="Disordered" evidence="2">
    <location>
        <begin position="1"/>
        <end position="69"/>
    </location>
</feature>
<dbReference type="PANTHER" id="PTHR47530">
    <property type="entry name" value="E3 UBIQUITIN LIGASE BIG BROTHER-RELATED"/>
    <property type="match status" value="1"/>
</dbReference>
<feature type="compositionally biased region" description="Low complexity" evidence="2">
    <location>
        <begin position="123"/>
        <end position="142"/>
    </location>
</feature>
<keyword evidence="1" id="KW-0479">Metal-binding</keyword>
<protein>
    <recommendedName>
        <fullName evidence="3">RING-type domain-containing protein</fullName>
    </recommendedName>
</protein>
<feature type="region of interest" description="Disordered" evidence="2">
    <location>
        <begin position="101"/>
        <end position="142"/>
    </location>
</feature>
<dbReference type="GeneID" id="17043812"/>
<dbReference type="KEGG" id="csl:COCSUDRAFT_60820"/>
<dbReference type="Pfam" id="PF13639">
    <property type="entry name" value="zf-RING_2"/>
    <property type="match status" value="1"/>
</dbReference>
<dbReference type="GO" id="GO:0008270">
    <property type="term" value="F:zinc ion binding"/>
    <property type="evidence" value="ECO:0007669"/>
    <property type="project" value="UniProtKB-KW"/>
</dbReference>
<feature type="compositionally biased region" description="Polar residues" evidence="2">
    <location>
        <begin position="654"/>
        <end position="668"/>
    </location>
</feature>
<gene>
    <name evidence="4" type="ORF">COCSUDRAFT_60820</name>
</gene>
<keyword evidence="5" id="KW-1185">Reference proteome</keyword>
<dbReference type="eggNOG" id="KOG0800">
    <property type="taxonomic scope" value="Eukaryota"/>
</dbReference>
<dbReference type="PROSITE" id="PS50089">
    <property type="entry name" value="ZF_RING_2"/>
    <property type="match status" value="1"/>
</dbReference>
<keyword evidence="1" id="KW-0862">Zinc</keyword>
<evidence type="ECO:0000313" key="4">
    <source>
        <dbReference type="EMBL" id="EIE25808.1"/>
    </source>
</evidence>
<feature type="compositionally biased region" description="Basic and acidic residues" evidence="2">
    <location>
        <begin position="778"/>
        <end position="792"/>
    </location>
</feature>
<accession>I0Z589</accession>
<keyword evidence="1" id="KW-0863">Zinc-finger</keyword>
<feature type="compositionally biased region" description="Basic and acidic residues" evidence="2">
    <location>
        <begin position="727"/>
        <end position="739"/>
    </location>
</feature>
<dbReference type="InterPro" id="IPR043312">
    <property type="entry name" value="AtBBR-like"/>
</dbReference>
<dbReference type="STRING" id="574566.I0Z589"/>
<dbReference type="SMART" id="SM00184">
    <property type="entry name" value="RING"/>
    <property type="match status" value="1"/>
</dbReference>
<dbReference type="InterPro" id="IPR001841">
    <property type="entry name" value="Znf_RING"/>
</dbReference>
<comment type="caution">
    <text evidence="4">The sequence shown here is derived from an EMBL/GenBank/DDBJ whole genome shotgun (WGS) entry which is preliminary data.</text>
</comment>
<feature type="compositionally biased region" description="Polar residues" evidence="2">
    <location>
        <begin position="53"/>
        <end position="63"/>
    </location>
</feature>
<dbReference type="EMBL" id="AGSI01000003">
    <property type="protein sequence ID" value="EIE25808.1"/>
    <property type="molecule type" value="Genomic_DNA"/>
</dbReference>
<sequence length="1018" mass="111298">MSGSPVPGLTFRSSSRSSSPCAGASVCSPDSRQELCSPRTDRTQPLLAGNVLFGSTPSQNPTKPGTRGKERHACLLMLLLLPAVTGLAVMGVRLRMSEAEQSALDTMPPPGRFNAARLGGGSSSSSSNNFPSASSQGSSSNGRFSFLDGGSSAVLHKHSYQEMRERNRDRLPKWARRALKAMEDFLAKDPVLRYVLSPGPAAWTYGWLMHGRRNPAPLWDAQTFGPQVAEYPWGSADQLCSIVNSTDDVALVGNGPLTDEQREEISRAGRVVRFNALNNRIPGERIDIWLVRYNGMGPANYWGFKQLRYTEAEEVVRQASGVVFLGGHPTRFMAYAVEELLTWYPFVPVEKAMQINITGYWDLYNRVLSDSTSLARAGAMPSSGLLGVLTTVACLRPDQKLRIFGFNWNKENWFMHKMDAEQKIIRRLLAGRQVEINPTACDGMYTCDKLCDGLFYRLAKDGDKSVCEQRAREEEERKKREDNAQHARNRQRAMDVMYGGTSYSRQAALEASMAAKKEREAGPQVPDWVLDNSIKFNGNAGAAAALAGLTGSAAAVISKHRATSLPLALEEREDGFLYNEHGERLGTAEALDPTSLANAAQDSEQQDTSGIQQLAASEMLALQGADTDAEAEDEEYQYYADDDDETMDEPASKQGASEDQQRGAQAAQQPKELVADVSATDEDNDAPDEDMLNEEQRASAQEMSNGVAGEEALPVKEEQVILAKKLEEAAGVSSKKEVEQGQEADVSAEVADEALDAGEEEGLEEGEGDNEGEEGEGDADRAIAKALQDQERAFMLLNAYGGENGWQEDQSSDDDEDDDEDGEGWVEDDGEAAEDASGEESGGEGEEDDAALARRLQLAEDREHYRRLLELTGADGGLVEEYNEDEEDGYMTDDSVDPDNMTYEELQALGEAVGTVSRGVPQDIIDALPNAKYTSRFSDAHPADGKEEEEQCAVCRMEFEAGENVRLLPCSHVYHPDCIGQWLHINKVCPICSQEVTKPAGKSDSKPKTVLETRTTNK</sequence>
<feature type="region of interest" description="Disordered" evidence="2">
    <location>
        <begin position="727"/>
        <end position="853"/>
    </location>
</feature>
<feature type="compositionally biased region" description="Acidic residues" evidence="2">
    <location>
        <begin position="679"/>
        <end position="693"/>
    </location>
</feature>
<dbReference type="OrthoDB" id="8062037at2759"/>
<proteinExistence type="predicted"/>
<dbReference type="Proteomes" id="UP000007264">
    <property type="component" value="Unassembled WGS sequence"/>
</dbReference>
<dbReference type="Gene3D" id="3.30.40.10">
    <property type="entry name" value="Zinc/RING finger domain, C3HC4 (zinc finger)"/>
    <property type="match status" value="1"/>
</dbReference>
<feature type="compositionally biased region" description="Acidic residues" evidence="2">
    <location>
        <begin position="750"/>
        <end position="777"/>
    </location>
</feature>
<evidence type="ECO:0000256" key="2">
    <source>
        <dbReference type="SAM" id="MobiDB-lite"/>
    </source>
</evidence>